<evidence type="ECO:0000313" key="2">
    <source>
        <dbReference type="EMBL" id="HJA86235.1"/>
    </source>
</evidence>
<dbReference type="Proteomes" id="UP000823862">
    <property type="component" value="Unassembled WGS sequence"/>
</dbReference>
<keyword evidence="2" id="KW-0238">DNA-binding</keyword>
<dbReference type="Pfam" id="PF04397">
    <property type="entry name" value="LytTR"/>
    <property type="match status" value="1"/>
</dbReference>
<evidence type="ECO:0000259" key="1">
    <source>
        <dbReference type="PROSITE" id="PS50930"/>
    </source>
</evidence>
<dbReference type="InterPro" id="IPR007492">
    <property type="entry name" value="LytTR_DNA-bd_dom"/>
</dbReference>
<organism evidence="2 3">
    <name type="scientific">Candidatus Bacteroides avicola</name>
    <dbReference type="NCBI Taxonomy" id="2838468"/>
    <lineage>
        <taxon>Bacteria</taxon>
        <taxon>Pseudomonadati</taxon>
        <taxon>Bacteroidota</taxon>
        <taxon>Bacteroidia</taxon>
        <taxon>Bacteroidales</taxon>
        <taxon>Bacteroidaceae</taxon>
        <taxon>Bacteroides</taxon>
    </lineage>
</organism>
<dbReference type="AlphaFoldDB" id="A0A9D2HWH9"/>
<dbReference type="SMART" id="SM00850">
    <property type="entry name" value="LytTR"/>
    <property type="match status" value="1"/>
</dbReference>
<proteinExistence type="predicted"/>
<sequence>MNLNCALLHTDPDMIAKLQIFVGKIPFLTLCGSYTEPLTALKEYYVTKVEVYVVGIVSAAEGEISGMDFCRLLSSYTRVIFVADDERYAADCFRLDALDYLVGDFGFSVFFQAANKAMRWFTLKESSTSVPAGKAQTVVPDKVIYVRSDNRILRLSLEEICYIESCGDYVRIHCRDGLRPLMCLCTMKNMEEKLPKADFVRVHRSFIVRLRALDAIGVNVVYVGALEIPIGDAYRDRLKACLSGLTVW</sequence>
<dbReference type="PANTHER" id="PTHR37299">
    <property type="entry name" value="TRANSCRIPTIONAL REGULATOR-RELATED"/>
    <property type="match status" value="1"/>
</dbReference>
<dbReference type="PANTHER" id="PTHR37299:SF1">
    <property type="entry name" value="STAGE 0 SPORULATION PROTEIN A HOMOLOG"/>
    <property type="match status" value="1"/>
</dbReference>
<accession>A0A9D2HWH9</accession>
<gene>
    <name evidence="2" type="ORF">H9950_08625</name>
</gene>
<feature type="domain" description="HTH LytTR-type" evidence="1">
    <location>
        <begin position="144"/>
        <end position="208"/>
    </location>
</feature>
<dbReference type="InterPro" id="IPR046947">
    <property type="entry name" value="LytR-like"/>
</dbReference>
<comment type="caution">
    <text evidence="2">The sequence shown here is derived from an EMBL/GenBank/DDBJ whole genome shotgun (WGS) entry which is preliminary data.</text>
</comment>
<reference evidence="2" key="2">
    <citation type="submission" date="2021-04" db="EMBL/GenBank/DDBJ databases">
        <authorList>
            <person name="Gilroy R."/>
        </authorList>
    </citation>
    <scope>NUCLEOTIDE SEQUENCE</scope>
    <source>
        <strain evidence="2">ChiHjej12B11-9795</strain>
    </source>
</reference>
<protein>
    <submittedName>
        <fullName evidence="2">LytTR family transcriptional regulator DNA-binding domain-containing protein</fullName>
    </submittedName>
</protein>
<dbReference type="GO" id="GO:0000156">
    <property type="term" value="F:phosphorelay response regulator activity"/>
    <property type="evidence" value="ECO:0007669"/>
    <property type="project" value="InterPro"/>
</dbReference>
<dbReference type="PROSITE" id="PS50930">
    <property type="entry name" value="HTH_LYTTR"/>
    <property type="match status" value="1"/>
</dbReference>
<evidence type="ECO:0000313" key="3">
    <source>
        <dbReference type="Proteomes" id="UP000823862"/>
    </source>
</evidence>
<dbReference type="EMBL" id="DWZI01000043">
    <property type="protein sequence ID" value="HJA86235.1"/>
    <property type="molecule type" value="Genomic_DNA"/>
</dbReference>
<name>A0A9D2HWH9_9BACE</name>
<dbReference type="GO" id="GO:0003677">
    <property type="term" value="F:DNA binding"/>
    <property type="evidence" value="ECO:0007669"/>
    <property type="project" value="UniProtKB-KW"/>
</dbReference>
<reference evidence="2" key="1">
    <citation type="journal article" date="2021" name="PeerJ">
        <title>Extensive microbial diversity within the chicken gut microbiome revealed by metagenomics and culture.</title>
        <authorList>
            <person name="Gilroy R."/>
            <person name="Ravi A."/>
            <person name="Getino M."/>
            <person name="Pursley I."/>
            <person name="Horton D.L."/>
            <person name="Alikhan N.F."/>
            <person name="Baker D."/>
            <person name="Gharbi K."/>
            <person name="Hall N."/>
            <person name="Watson M."/>
            <person name="Adriaenssens E.M."/>
            <person name="Foster-Nyarko E."/>
            <person name="Jarju S."/>
            <person name="Secka A."/>
            <person name="Antonio M."/>
            <person name="Oren A."/>
            <person name="Chaudhuri R.R."/>
            <person name="La Ragione R."/>
            <person name="Hildebrand F."/>
            <person name="Pallen M.J."/>
        </authorList>
    </citation>
    <scope>NUCLEOTIDE SEQUENCE</scope>
    <source>
        <strain evidence="2">ChiHjej12B11-9795</strain>
    </source>
</reference>
<dbReference type="Gene3D" id="2.40.50.1020">
    <property type="entry name" value="LytTr DNA-binding domain"/>
    <property type="match status" value="1"/>
</dbReference>